<organism evidence="2 4">
    <name type="scientific">Flavobacterium tructae</name>
    <dbReference type="NCBI Taxonomy" id="1114873"/>
    <lineage>
        <taxon>Bacteria</taxon>
        <taxon>Pseudomonadati</taxon>
        <taxon>Bacteroidota</taxon>
        <taxon>Flavobacteriia</taxon>
        <taxon>Flavobacteriales</taxon>
        <taxon>Flavobacteriaceae</taxon>
        <taxon>Flavobacterium</taxon>
    </lineage>
</organism>
<dbReference type="Proteomes" id="UP000198319">
    <property type="component" value="Unassembled WGS sequence"/>
</dbReference>
<evidence type="ECO:0000259" key="1">
    <source>
        <dbReference type="Pfam" id="PF00903"/>
    </source>
</evidence>
<sequence length="145" mass="16247">MAQLNSYLTFNGNCRDAMLFYKACLGGELELQTIADSPIGEELPEKMKKCILHATLKSDTLTIMGSDMAPENLTKGNAFSMMLTFDSEEETRKVYADLSKDGQATHPLERTFYGALFGNLTDKFGHQWMLCYSCQEKKSLSVGYN</sequence>
<dbReference type="PANTHER" id="PTHR33990">
    <property type="entry name" value="PROTEIN YJDN-RELATED"/>
    <property type="match status" value="1"/>
</dbReference>
<dbReference type="SUPFAM" id="SSF54593">
    <property type="entry name" value="Glyoxalase/Bleomycin resistance protein/Dihydroxybiphenyl dioxygenase"/>
    <property type="match status" value="1"/>
</dbReference>
<evidence type="ECO:0000313" key="3">
    <source>
        <dbReference type="EMBL" id="OXB20141.1"/>
    </source>
</evidence>
<reference evidence="2" key="1">
    <citation type="submission" date="2016-09" db="EMBL/GenBank/DDBJ databases">
        <authorList>
            <person name="Capua I."/>
            <person name="De Benedictis P."/>
            <person name="Joannis T."/>
            <person name="Lombin L.H."/>
            <person name="Cattoli G."/>
        </authorList>
    </citation>
    <scope>NUCLEOTIDE SEQUENCE [LARGE SCALE GENOMIC DNA]</scope>
    <source>
        <strain evidence="2">MSU</strain>
    </source>
</reference>
<protein>
    <submittedName>
        <fullName evidence="2">Glyoxalase</fullName>
    </submittedName>
    <submittedName>
        <fullName evidence="3">VOC family protein</fullName>
    </submittedName>
</protein>
<dbReference type="RefSeq" id="WP_070908145.1">
    <property type="nucleotide sequence ID" value="NZ_MIKE01000025.1"/>
</dbReference>
<feature type="domain" description="Glyoxalase/fosfomycin resistance/dioxygenase" evidence="1">
    <location>
        <begin position="4"/>
        <end position="130"/>
    </location>
</feature>
<dbReference type="InterPro" id="IPR028973">
    <property type="entry name" value="PhnB-like"/>
</dbReference>
<dbReference type="OrthoDB" id="9795306at2"/>
<evidence type="ECO:0000313" key="4">
    <source>
        <dbReference type="Proteomes" id="UP000180252"/>
    </source>
</evidence>
<dbReference type="EMBL" id="MIKE01000025">
    <property type="protein sequence ID" value="OHT44229.1"/>
    <property type="molecule type" value="Genomic_DNA"/>
</dbReference>
<dbReference type="CDD" id="cd06588">
    <property type="entry name" value="PhnB_like"/>
    <property type="match status" value="1"/>
</dbReference>
<name>A0A1S1J428_9FLAO</name>
<proteinExistence type="predicted"/>
<reference evidence="3 5" key="3">
    <citation type="submission" date="2016-11" db="EMBL/GenBank/DDBJ databases">
        <title>Whole genomes of Flavobacteriaceae.</title>
        <authorList>
            <person name="Stine C."/>
            <person name="Li C."/>
            <person name="Tadesse D."/>
        </authorList>
    </citation>
    <scope>NUCLEOTIDE SEQUENCE [LARGE SCALE GENOMIC DNA]</scope>
    <source>
        <strain evidence="3 5">ATCC BAA-2541</strain>
    </source>
</reference>
<evidence type="ECO:0000313" key="5">
    <source>
        <dbReference type="Proteomes" id="UP000198319"/>
    </source>
</evidence>
<dbReference type="EMBL" id="MUHG01000016">
    <property type="protein sequence ID" value="OXB20141.1"/>
    <property type="molecule type" value="Genomic_DNA"/>
</dbReference>
<dbReference type="InterPro" id="IPR029068">
    <property type="entry name" value="Glyas_Bleomycin-R_OHBP_Dase"/>
</dbReference>
<dbReference type="AlphaFoldDB" id="A0A1S1J428"/>
<evidence type="ECO:0000313" key="2">
    <source>
        <dbReference type="EMBL" id="OHT44229.1"/>
    </source>
</evidence>
<gene>
    <name evidence="3" type="ORF">B0A71_08795</name>
    <name evidence="2" type="ORF">BHE19_15020</name>
</gene>
<accession>A0A1S1J428</accession>
<dbReference type="Proteomes" id="UP000180252">
    <property type="component" value="Unassembled WGS sequence"/>
</dbReference>
<reference evidence="4" key="2">
    <citation type="submission" date="2016-09" db="EMBL/GenBank/DDBJ databases">
        <authorList>
            <person name="Chen S."/>
            <person name="Walker E."/>
        </authorList>
    </citation>
    <scope>NUCLEOTIDE SEQUENCE [LARGE SCALE GENOMIC DNA]</scope>
    <source>
        <strain evidence="4">MSU</strain>
    </source>
</reference>
<dbReference type="PANTHER" id="PTHR33990:SF1">
    <property type="entry name" value="PROTEIN YJDN"/>
    <property type="match status" value="1"/>
</dbReference>
<dbReference type="Pfam" id="PF00903">
    <property type="entry name" value="Glyoxalase"/>
    <property type="match status" value="1"/>
</dbReference>
<dbReference type="InterPro" id="IPR004360">
    <property type="entry name" value="Glyas_Fos-R_dOase_dom"/>
</dbReference>
<keyword evidence="5" id="KW-1185">Reference proteome</keyword>
<dbReference type="Gene3D" id="3.10.180.10">
    <property type="entry name" value="2,3-Dihydroxybiphenyl 1,2-Dioxygenase, domain 1"/>
    <property type="match status" value="1"/>
</dbReference>
<comment type="caution">
    <text evidence="2">The sequence shown here is derived from an EMBL/GenBank/DDBJ whole genome shotgun (WGS) entry which is preliminary data.</text>
</comment>
<dbReference type="STRING" id="1278819.BHE19_15020"/>